<evidence type="ECO:0000313" key="2">
    <source>
        <dbReference type="EMBL" id="GBB97128.1"/>
    </source>
</evidence>
<organism evidence="2 3">
    <name type="scientific">Rhizophagus clarus</name>
    <dbReference type="NCBI Taxonomy" id="94130"/>
    <lineage>
        <taxon>Eukaryota</taxon>
        <taxon>Fungi</taxon>
        <taxon>Fungi incertae sedis</taxon>
        <taxon>Mucoromycota</taxon>
        <taxon>Glomeromycotina</taxon>
        <taxon>Glomeromycetes</taxon>
        <taxon>Glomerales</taxon>
        <taxon>Glomeraceae</taxon>
        <taxon>Rhizophagus</taxon>
    </lineage>
</organism>
<comment type="caution">
    <text evidence="2">The sequence shown here is derived from an EMBL/GenBank/DDBJ whole genome shotgun (WGS) entry which is preliminary data.</text>
</comment>
<name>A0A2Z6RZ92_9GLOM</name>
<evidence type="ECO:0000259" key="1">
    <source>
        <dbReference type="Pfam" id="PF00536"/>
    </source>
</evidence>
<dbReference type="EMBL" id="BEXD01002135">
    <property type="protein sequence ID" value="GBB97128.1"/>
    <property type="molecule type" value="Genomic_DNA"/>
</dbReference>
<dbReference type="SUPFAM" id="SSF47769">
    <property type="entry name" value="SAM/Pointed domain"/>
    <property type="match status" value="1"/>
</dbReference>
<dbReference type="Gene3D" id="1.10.150.50">
    <property type="entry name" value="Transcription Factor, Ets-1"/>
    <property type="match status" value="1"/>
</dbReference>
<reference evidence="2 3" key="1">
    <citation type="submission" date="2017-11" db="EMBL/GenBank/DDBJ databases">
        <title>The genome of Rhizophagus clarus HR1 reveals common genetic basis of auxotrophy among arbuscular mycorrhizal fungi.</title>
        <authorList>
            <person name="Kobayashi Y."/>
        </authorList>
    </citation>
    <scope>NUCLEOTIDE SEQUENCE [LARGE SCALE GENOMIC DNA]</scope>
    <source>
        <strain evidence="2 3">HR1</strain>
    </source>
</reference>
<dbReference type="Proteomes" id="UP000247702">
    <property type="component" value="Unassembled WGS sequence"/>
</dbReference>
<dbReference type="AlphaFoldDB" id="A0A2Z6RZ92"/>
<accession>A0A2Z6RZ92</accession>
<evidence type="ECO:0000313" key="3">
    <source>
        <dbReference type="Proteomes" id="UP000247702"/>
    </source>
</evidence>
<dbReference type="InterPro" id="IPR001660">
    <property type="entry name" value="SAM"/>
</dbReference>
<dbReference type="Pfam" id="PF00536">
    <property type="entry name" value="SAM_1"/>
    <property type="match status" value="1"/>
</dbReference>
<protein>
    <recommendedName>
        <fullName evidence="1">SAM domain-containing protein</fullName>
    </recommendedName>
</protein>
<feature type="domain" description="SAM" evidence="1">
    <location>
        <begin position="38"/>
        <end position="77"/>
    </location>
</feature>
<dbReference type="InterPro" id="IPR013761">
    <property type="entry name" value="SAM/pointed_sf"/>
</dbReference>
<keyword evidence="3" id="KW-1185">Reference proteome</keyword>
<proteinExistence type="predicted"/>
<gene>
    <name evidence="2" type="ORF">RclHR1_02920013</name>
</gene>
<sequence>MCLRGRSTCKKVLRFRLDTETLIVHLKEQDDNDDFKILRNEKITGQDFLDMTKEDFQSYGLKEGPAMRLAKEAKALKNNTQFDIEFTEESLVEGSEEYQTLRKGVRKVLGIIVGLLKDKACAEEEPERKRARIEDYRYKK</sequence>